<feature type="region of interest" description="Disordered" evidence="1">
    <location>
        <begin position="1"/>
        <end position="22"/>
    </location>
</feature>
<dbReference type="EMBL" id="GL876972">
    <property type="protein sequence ID" value="KLU89138.1"/>
    <property type="molecule type" value="Genomic_DNA"/>
</dbReference>
<accession>A0A0C4E6H4</accession>
<feature type="region of interest" description="Disordered" evidence="1">
    <location>
        <begin position="58"/>
        <end position="77"/>
    </location>
</feature>
<dbReference type="EnsemblFungi" id="MAPG_08112T0">
    <property type="protein sequence ID" value="MAPG_08112T0"/>
    <property type="gene ID" value="MAPG_08112"/>
</dbReference>
<reference evidence="4" key="2">
    <citation type="submission" date="2010-05" db="EMBL/GenBank/DDBJ databases">
        <title>The genome sequence of Magnaporthe poae strain ATCC 64411.</title>
        <authorList>
            <person name="Ma L.-J."/>
            <person name="Dead R."/>
            <person name="Young S."/>
            <person name="Zeng Q."/>
            <person name="Koehrsen M."/>
            <person name="Alvarado L."/>
            <person name="Berlin A."/>
            <person name="Chapman S.B."/>
            <person name="Chen Z."/>
            <person name="Freedman E."/>
            <person name="Gellesch M."/>
            <person name="Goldberg J."/>
            <person name="Griggs A."/>
            <person name="Gujja S."/>
            <person name="Heilman E.R."/>
            <person name="Heiman D."/>
            <person name="Hepburn T."/>
            <person name="Howarth C."/>
            <person name="Jen D."/>
            <person name="Larson L."/>
            <person name="Mehta T."/>
            <person name="Neiman D."/>
            <person name="Pearson M."/>
            <person name="Roberts A."/>
            <person name="Saif S."/>
            <person name="Shea T."/>
            <person name="Shenoy N."/>
            <person name="Sisk P."/>
            <person name="Stolte C."/>
            <person name="Sykes S."/>
            <person name="Walk T."/>
            <person name="White J."/>
            <person name="Yandava C."/>
            <person name="Haas B."/>
            <person name="Nusbaum C."/>
            <person name="Birren B."/>
        </authorList>
    </citation>
    <scope>NUCLEOTIDE SEQUENCE [LARGE SCALE GENOMIC DNA]</scope>
    <source>
        <strain evidence="4">ATCC 64411 / 73-15</strain>
    </source>
</reference>
<reference evidence="3" key="4">
    <citation type="journal article" date="2015" name="G3 (Bethesda)">
        <title>Genome sequences of three phytopathogenic species of the Magnaporthaceae family of fungi.</title>
        <authorList>
            <person name="Okagaki L.H."/>
            <person name="Nunes C.C."/>
            <person name="Sailsbery J."/>
            <person name="Clay B."/>
            <person name="Brown D."/>
            <person name="John T."/>
            <person name="Oh Y."/>
            <person name="Young N."/>
            <person name="Fitzgerald M."/>
            <person name="Haas B.J."/>
            <person name="Zeng Q."/>
            <person name="Young S."/>
            <person name="Adiconis X."/>
            <person name="Fan L."/>
            <person name="Levin J.Z."/>
            <person name="Mitchell T.K."/>
            <person name="Okubara P.A."/>
            <person name="Farman M.L."/>
            <person name="Kohn L.M."/>
            <person name="Birren B."/>
            <person name="Ma L.-J."/>
            <person name="Dean R.A."/>
        </authorList>
    </citation>
    <scope>NUCLEOTIDE SEQUENCE</scope>
    <source>
        <strain evidence="3">ATCC 64411 / 73-15</strain>
    </source>
</reference>
<reference evidence="2" key="3">
    <citation type="submission" date="2011-03" db="EMBL/GenBank/DDBJ databases">
        <title>Annotation of Magnaporthe poae ATCC 64411.</title>
        <authorList>
            <person name="Ma L.-J."/>
            <person name="Dead R."/>
            <person name="Young S.K."/>
            <person name="Zeng Q."/>
            <person name="Gargeya S."/>
            <person name="Fitzgerald M."/>
            <person name="Haas B."/>
            <person name="Abouelleil A."/>
            <person name="Alvarado L."/>
            <person name="Arachchi H.M."/>
            <person name="Berlin A."/>
            <person name="Brown A."/>
            <person name="Chapman S.B."/>
            <person name="Chen Z."/>
            <person name="Dunbar C."/>
            <person name="Freedman E."/>
            <person name="Gearin G."/>
            <person name="Gellesch M."/>
            <person name="Goldberg J."/>
            <person name="Griggs A."/>
            <person name="Gujja S."/>
            <person name="Heiman D."/>
            <person name="Howarth C."/>
            <person name="Larson L."/>
            <person name="Lui A."/>
            <person name="MacDonald P.J.P."/>
            <person name="Mehta T."/>
            <person name="Montmayeur A."/>
            <person name="Murphy C."/>
            <person name="Neiman D."/>
            <person name="Pearson M."/>
            <person name="Priest M."/>
            <person name="Roberts A."/>
            <person name="Saif S."/>
            <person name="Shea T."/>
            <person name="Shenoy N."/>
            <person name="Sisk P."/>
            <person name="Stolte C."/>
            <person name="Sykes S."/>
            <person name="Yandava C."/>
            <person name="Wortman J."/>
            <person name="Nusbaum C."/>
            <person name="Birren B."/>
        </authorList>
    </citation>
    <scope>NUCLEOTIDE SEQUENCE</scope>
    <source>
        <strain evidence="2">ATCC 64411</strain>
    </source>
</reference>
<proteinExistence type="predicted"/>
<reference evidence="3" key="5">
    <citation type="submission" date="2015-06" db="UniProtKB">
        <authorList>
            <consortium name="EnsemblFungi"/>
        </authorList>
    </citation>
    <scope>IDENTIFICATION</scope>
    <source>
        <strain evidence="3">ATCC 64411</strain>
    </source>
</reference>
<evidence type="ECO:0000313" key="2">
    <source>
        <dbReference type="EMBL" id="KLU89138.1"/>
    </source>
</evidence>
<organism evidence="3 4">
    <name type="scientific">Magnaporthiopsis poae (strain ATCC 64411 / 73-15)</name>
    <name type="common">Kentucky bluegrass fungus</name>
    <name type="synonym">Magnaporthe poae</name>
    <dbReference type="NCBI Taxonomy" id="644358"/>
    <lineage>
        <taxon>Eukaryota</taxon>
        <taxon>Fungi</taxon>
        <taxon>Dikarya</taxon>
        <taxon>Ascomycota</taxon>
        <taxon>Pezizomycotina</taxon>
        <taxon>Sordariomycetes</taxon>
        <taxon>Sordariomycetidae</taxon>
        <taxon>Magnaporthales</taxon>
        <taxon>Magnaporthaceae</taxon>
        <taxon>Magnaporthiopsis</taxon>
    </lineage>
</organism>
<reference evidence="2" key="1">
    <citation type="submission" date="2010-05" db="EMBL/GenBank/DDBJ databases">
        <title>The Genome Sequence of Magnaporthe poae strain ATCC 64411.</title>
        <authorList>
            <consortium name="The Broad Institute Genome Sequencing Platform"/>
            <consortium name="Broad Institute Genome Sequencing Center for Infectious Disease"/>
            <person name="Ma L.-J."/>
            <person name="Dead R."/>
            <person name="Young S."/>
            <person name="Zeng Q."/>
            <person name="Koehrsen M."/>
            <person name="Alvarado L."/>
            <person name="Berlin A."/>
            <person name="Chapman S.B."/>
            <person name="Chen Z."/>
            <person name="Freedman E."/>
            <person name="Gellesch M."/>
            <person name="Goldberg J."/>
            <person name="Griggs A."/>
            <person name="Gujja S."/>
            <person name="Heilman E.R."/>
            <person name="Heiman D."/>
            <person name="Hepburn T."/>
            <person name="Howarth C."/>
            <person name="Jen D."/>
            <person name="Larson L."/>
            <person name="Mehta T."/>
            <person name="Neiman D."/>
            <person name="Pearson M."/>
            <person name="Roberts A."/>
            <person name="Saif S."/>
            <person name="Shea T."/>
            <person name="Shenoy N."/>
            <person name="Sisk P."/>
            <person name="Stolte C."/>
            <person name="Sykes S."/>
            <person name="Walk T."/>
            <person name="White J."/>
            <person name="Yandava C."/>
            <person name="Haas B."/>
            <person name="Nusbaum C."/>
            <person name="Birren B."/>
        </authorList>
    </citation>
    <scope>NUCLEOTIDE SEQUENCE</scope>
    <source>
        <strain evidence="2">ATCC 64411</strain>
    </source>
</reference>
<evidence type="ECO:0000256" key="1">
    <source>
        <dbReference type="SAM" id="MobiDB-lite"/>
    </source>
</evidence>
<dbReference type="EMBL" id="ADBL01001961">
    <property type="status" value="NOT_ANNOTATED_CDS"/>
    <property type="molecule type" value="Genomic_DNA"/>
</dbReference>
<evidence type="ECO:0000313" key="3">
    <source>
        <dbReference type="EnsemblFungi" id="MAPG_08112T0"/>
    </source>
</evidence>
<dbReference type="AlphaFoldDB" id="A0A0C4E6H4"/>
<sequence>MALSHICHHTIPEHHSGTQIPTWRMPQTSGVAIVEAVEAKERWHLRLVHAYLDLKVPTSWSSRPHPGKPDADAQATAASLETPALHARPASSAGQPPLPPPWPHMGAVLGQGPGLHWTQPHALLKSVDSRGSGCTFCGRHGSSVQPLSPTIVRRWERGRTQGGGHSCVSVSSSWIVSVRHSTPVCSIHALFDLPCVCACVCLPSLFFPLPAP</sequence>
<gene>
    <name evidence="2" type="ORF">MAPG_08112</name>
</gene>
<protein>
    <submittedName>
        <fullName evidence="2 3">Uncharacterized protein</fullName>
    </submittedName>
</protein>
<dbReference type="Proteomes" id="UP000011715">
    <property type="component" value="Unassembled WGS sequence"/>
</dbReference>
<dbReference type="VEuPathDB" id="FungiDB:MAPG_08112"/>
<evidence type="ECO:0000313" key="4">
    <source>
        <dbReference type="Proteomes" id="UP000011715"/>
    </source>
</evidence>
<keyword evidence="4" id="KW-1185">Reference proteome</keyword>
<name>A0A0C4E6H4_MAGP6</name>